<dbReference type="EMBL" id="CP001291">
    <property type="protein sequence ID" value="ACK71429.1"/>
    <property type="molecule type" value="Genomic_DNA"/>
</dbReference>
<dbReference type="InterPro" id="IPR022203">
    <property type="entry name" value="DUF3727"/>
</dbReference>
<accession>B7KB73</accession>
<dbReference type="InterPro" id="IPR009711">
    <property type="entry name" value="UPF0473"/>
</dbReference>
<dbReference type="eggNOG" id="ENOG5031WDP">
    <property type="taxonomic scope" value="Bacteria"/>
</dbReference>
<dbReference type="Pfam" id="PF06949">
    <property type="entry name" value="DUF1292"/>
    <property type="match status" value="1"/>
</dbReference>
<organism evidence="1 2">
    <name type="scientific">Gloeothece citriformis (strain PCC 7424)</name>
    <name type="common">Cyanothece sp. (strain PCC 7424)</name>
    <dbReference type="NCBI Taxonomy" id="65393"/>
    <lineage>
        <taxon>Bacteria</taxon>
        <taxon>Bacillati</taxon>
        <taxon>Cyanobacteriota</taxon>
        <taxon>Cyanophyceae</taxon>
        <taxon>Oscillatoriophycideae</taxon>
        <taxon>Chroococcales</taxon>
        <taxon>Aphanothecaceae</taxon>
        <taxon>Gloeothece</taxon>
        <taxon>Gloeothece citriformis</taxon>
    </lineage>
</organism>
<dbReference type="STRING" id="65393.PCC7424_3027"/>
<evidence type="ECO:0000313" key="2">
    <source>
        <dbReference type="Proteomes" id="UP000002384"/>
    </source>
</evidence>
<gene>
    <name evidence="1" type="ordered locus">PCC7424_3027</name>
</gene>
<dbReference type="PANTHER" id="PTHR36061">
    <property type="match status" value="1"/>
</dbReference>
<dbReference type="PANTHER" id="PTHR36061:SF3">
    <property type="entry name" value="OS04G0692200 PROTEIN"/>
    <property type="match status" value="1"/>
</dbReference>
<sequence>MSSSPYNPDNELDDDPIVTLTDESGRSLDCYIENALETADVAYFLLRPIDTPVVILAWDAEADEEDLSETFLVEDEPEIEKIFADAKAVLAELDLTLKHTAYTLTVSGELPPLDDEGILTLELNSDEQDRLEPEELQFLVSFYHLDQKYSIYTPLTPLLFLATYDNLGKIELVSPDDEDIQPILEELLFDEEELLFDEMD</sequence>
<protein>
    <recommendedName>
        <fullName evidence="3">DUF3727 domain-containing protein</fullName>
    </recommendedName>
</protein>
<evidence type="ECO:0000313" key="1">
    <source>
        <dbReference type="EMBL" id="ACK71429.1"/>
    </source>
</evidence>
<dbReference type="OrthoDB" id="571691at2"/>
<dbReference type="Pfam" id="PF12527">
    <property type="entry name" value="DUF3727"/>
    <property type="match status" value="1"/>
</dbReference>
<dbReference type="HOGENOM" id="CLU_111088_0_0_3"/>
<evidence type="ECO:0008006" key="3">
    <source>
        <dbReference type="Google" id="ProtNLM"/>
    </source>
</evidence>
<proteinExistence type="predicted"/>
<dbReference type="AlphaFoldDB" id="B7KB73"/>
<dbReference type="RefSeq" id="WP_015955026.1">
    <property type="nucleotide sequence ID" value="NC_011729.1"/>
</dbReference>
<dbReference type="KEGG" id="cyc:PCC7424_3027"/>
<keyword evidence="2" id="KW-1185">Reference proteome</keyword>
<reference evidence="2" key="1">
    <citation type="journal article" date="2011" name="MBio">
        <title>Novel metabolic attributes of the genus Cyanothece, comprising a group of unicellular nitrogen-fixing Cyanobacteria.</title>
        <authorList>
            <person name="Bandyopadhyay A."/>
            <person name="Elvitigala T."/>
            <person name="Welsh E."/>
            <person name="Stockel J."/>
            <person name="Liberton M."/>
            <person name="Min H."/>
            <person name="Sherman L.A."/>
            <person name="Pakrasi H.B."/>
        </authorList>
    </citation>
    <scope>NUCLEOTIDE SEQUENCE [LARGE SCALE GENOMIC DNA]</scope>
    <source>
        <strain evidence="2">PCC 7424</strain>
    </source>
</reference>
<dbReference type="Proteomes" id="UP000002384">
    <property type="component" value="Chromosome"/>
</dbReference>
<name>B7KB73_GLOC7</name>